<dbReference type="InterPro" id="IPR045079">
    <property type="entry name" value="Oxoprolinase-like"/>
</dbReference>
<dbReference type="EMBL" id="JAEIOT010000005">
    <property type="protein sequence ID" value="MBI9000156.1"/>
    <property type="molecule type" value="Genomic_DNA"/>
</dbReference>
<dbReference type="Proteomes" id="UP000625574">
    <property type="component" value="Unassembled WGS sequence"/>
</dbReference>
<dbReference type="Pfam" id="PF01968">
    <property type="entry name" value="Hydantoinase_A"/>
    <property type="match status" value="1"/>
</dbReference>
<dbReference type="Pfam" id="PF05378">
    <property type="entry name" value="Hydant_A_N"/>
    <property type="match status" value="1"/>
</dbReference>
<dbReference type="PANTHER" id="PTHR11365">
    <property type="entry name" value="5-OXOPROLINASE RELATED"/>
    <property type="match status" value="1"/>
</dbReference>
<comment type="caution">
    <text evidence="3">The sequence shown here is derived from an EMBL/GenBank/DDBJ whole genome shotgun (WGS) entry which is preliminary data.</text>
</comment>
<evidence type="ECO:0000313" key="3">
    <source>
        <dbReference type="EMBL" id="MBI9000156.1"/>
    </source>
</evidence>
<dbReference type="InterPro" id="IPR002821">
    <property type="entry name" value="Hydantoinase_A"/>
</dbReference>
<organism evidence="3 4">
    <name type="scientific">Corynebacterium marambiense</name>
    <dbReference type="NCBI Taxonomy" id="2765364"/>
    <lineage>
        <taxon>Bacteria</taxon>
        <taxon>Bacillati</taxon>
        <taxon>Actinomycetota</taxon>
        <taxon>Actinomycetes</taxon>
        <taxon>Mycobacteriales</taxon>
        <taxon>Corynebacteriaceae</taxon>
        <taxon>Corynebacterium</taxon>
    </lineage>
</organism>
<reference evidence="3 4" key="1">
    <citation type="submission" date="2020-12" db="EMBL/GenBank/DDBJ databases">
        <title>Genome public.</title>
        <authorList>
            <person name="Sun Q."/>
        </authorList>
    </citation>
    <scope>NUCLEOTIDE SEQUENCE [LARGE SCALE GENOMIC DNA]</scope>
    <source>
        <strain evidence="3 4">CCM 8864</strain>
    </source>
</reference>
<protein>
    <submittedName>
        <fullName evidence="3">Hydantoinase/oxoprolinase family protein</fullName>
    </submittedName>
</protein>
<keyword evidence="4" id="KW-1185">Reference proteome</keyword>
<accession>A0ABS0VUX3</accession>
<dbReference type="RefSeq" id="WP_198735605.1">
    <property type="nucleotide sequence ID" value="NZ_JAEIOT010000005.1"/>
</dbReference>
<evidence type="ECO:0000313" key="4">
    <source>
        <dbReference type="Proteomes" id="UP000625574"/>
    </source>
</evidence>
<dbReference type="InterPro" id="IPR008040">
    <property type="entry name" value="Hydant_A_N"/>
</dbReference>
<gene>
    <name evidence="3" type="ORF">JDV76_04105</name>
</gene>
<feature type="domain" description="Hydantoinase/oxoprolinase N-terminal" evidence="2">
    <location>
        <begin position="5"/>
        <end position="92"/>
    </location>
</feature>
<evidence type="ECO:0000259" key="2">
    <source>
        <dbReference type="Pfam" id="PF05378"/>
    </source>
</evidence>
<evidence type="ECO:0000259" key="1">
    <source>
        <dbReference type="Pfam" id="PF01968"/>
    </source>
</evidence>
<dbReference type="PANTHER" id="PTHR11365:SF23">
    <property type="entry name" value="HYPOTHETICAL 5-OXOPROLINASE (EUROFUNG)-RELATED"/>
    <property type="match status" value="1"/>
</dbReference>
<feature type="domain" description="Hydantoinase A/oxoprolinase" evidence="1">
    <location>
        <begin position="192"/>
        <end position="467"/>
    </location>
</feature>
<name>A0ABS0VUX3_9CORY</name>
<proteinExistence type="predicted"/>
<sequence length="635" mass="68937">MKHLINIDNGGTLTDVCVWDGDQFSFTKTLTTPFDLSECLFEGIAKASANLYDERDLIRLLHEADHIRYSTTQGTNALVERKGPSIGLLVEDPSVIDAMQSDDDHSTLFADLIGNRVETFDLSDDELEFSLVQTVNKLTTDGAARLVVVGRDAESERTVRNLLLRNFPRQLLGSVPVLCSWEFVKDANDARRGWSSVVNTFLHPVMERFLYQAQSRLRENKVTNPLLVYRNDGASSRVSKSVALRTYSSGPRGGLEGTAALARSYNLAHVLMMDVGGTTTDVGVVDRCTIDTQRRGRVGEATISFPMSSVHSSGVGGSSIISVRDGRIVVGPRSVGAAPGPACFGLGGKDATITDVKVLLGILDPETYLNGQMHLDAARSRAVITSTIAEPLGISLEEALIRMEDAYLDTMAETFRDLVQEDTTLAAFGGAGPMSACGAAEKAGVKRVLIPRMAAVFSAFGISFSDIGKTYESSISENTRDSLQRNYDDLLHRAERDMFQEGYALDECQMKWTIEEHDANGEVLASRDYENGEEVADSGHNLMLCLDVKKVLPHADLAANDSVDTSEATSTGTRTVRVSPDETQDLPVYVLEDQIPGATAAGPAILEGPFFTARVTPGWTFTVTSNGDLIITDER</sequence>